<reference evidence="1" key="1">
    <citation type="submission" date="2014-09" db="EMBL/GenBank/DDBJ databases">
        <authorList>
            <person name="Magalhaes I.L.F."/>
            <person name="Oliveira U."/>
            <person name="Santos F.R."/>
            <person name="Vidigal T.H.D.A."/>
            <person name="Brescovit A.D."/>
            <person name="Santos A.J."/>
        </authorList>
    </citation>
    <scope>NUCLEOTIDE SEQUENCE</scope>
    <source>
        <tissue evidence="1">Shoot tissue taken approximately 20 cm above the soil surface</tissue>
    </source>
</reference>
<protein>
    <submittedName>
        <fullName evidence="1">Uncharacterized protein</fullName>
    </submittedName>
</protein>
<dbReference type="AlphaFoldDB" id="A0A0A9EN26"/>
<proteinExistence type="predicted"/>
<evidence type="ECO:0000313" key="1">
    <source>
        <dbReference type="EMBL" id="JAD97452.1"/>
    </source>
</evidence>
<reference evidence="1" key="2">
    <citation type="journal article" date="2015" name="Data Brief">
        <title>Shoot transcriptome of the giant reed, Arundo donax.</title>
        <authorList>
            <person name="Barrero R.A."/>
            <person name="Guerrero F.D."/>
            <person name="Moolhuijzen P."/>
            <person name="Goolsby J.A."/>
            <person name="Tidwell J."/>
            <person name="Bellgard S.E."/>
            <person name="Bellgard M.I."/>
        </authorList>
    </citation>
    <scope>NUCLEOTIDE SEQUENCE</scope>
    <source>
        <tissue evidence="1">Shoot tissue taken approximately 20 cm above the soil surface</tissue>
    </source>
</reference>
<name>A0A0A9EN26_ARUDO</name>
<accession>A0A0A9EN26</accession>
<organism evidence="1">
    <name type="scientific">Arundo donax</name>
    <name type="common">Giant reed</name>
    <name type="synonym">Donax arundinaceus</name>
    <dbReference type="NCBI Taxonomy" id="35708"/>
    <lineage>
        <taxon>Eukaryota</taxon>
        <taxon>Viridiplantae</taxon>
        <taxon>Streptophyta</taxon>
        <taxon>Embryophyta</taxon>
        <taxon>Tracheophyta</taxon>
        <taxon>Spermatophyta</taxon>
        <taxon>Magnoliopsida</taxon>
        <taxon>Liliopsida</taxon>
        <taxon>Poales</taxon>
        <taxon>Poaceae</taxon>
        <taxon>PACMAD clade</taxon>
        <taxon>Arundinoideae</taxon>
        <taxon>Arundineae</taxon>
        <taxon>Arundo</taxon>
    </lineage>
</organism>
<sequence length="47" mass="5498">MNELQTKYLQLVCPSYFRPSFSCTHKSQNTPTVPVTLPCYYVQCQPR</sequence>
<dbReference type="EMBL" id="GBRH01200443">
    <property type="protein sequence ID" value="JAD97452.1"/>
    <property type="molecule type" value="Transcribed_RNA"/>
</dbReference>